<name>A0A7J6Q4W0_PEROL</name>
<gene>
    <name evidence="2" type="ORF">FOZ62_018401</name>
</gene>
<protein>
    <submittedName>
        <fullName evidence="2">Uncharacterized protein</fullName>
    </submittedName>
</protein>
<feature type="non-terminal residue" evidence="2">
    <location>
        <position position="1"/>
    </location>
</feature>
<evidence type="ECO:0000313" key="2">
    <source>
        <dbReference type="EMBL" id="KAF4703535.1"/>
    </source>
</evidence>
<reference evidence="2 3" key="1">
    <citation type="submission" date="2020-04" db="EMBL/GenBank/DDBJ databases">
        <title>Perkinsus olseni comparative genomics.</title>
        <authorList>
            <person name="Bogema D.R."/>
        </authorList>
    </citation>
    <scope>NUCLEOTIDE SEQUENCE [LARGE SCALE GENOMIC DNA]</scope>
    <source>
        <strain evidence="2">ATCC PRA-205</strain>
    </source>
</reference>
<feature type="compositionally biased region" description="Low complexity" evidence="1">
    <location>
        <begin position="146"/>
        <end position="161"/>
    </location>
</feature>
<evidence type="ECO:0000256" key="1">
    <source>
        <dbReference type="SAM" id="MobiDB-lite"/>
    </source>
</evidence>
<sequence length="175" mass="19105">GIEACGIIRAAEQVRKALMSPNSDSQVQASLEKFGKEYVAGGCNPSLVIHLLVVHGAELYAPYSNHGLGLLTEELAERIHSQVNIVIKRSQLKDDLLKQLSLWNWQHAPEPDEADRESLAVSTTPPTKRARRPVRRSPQIAEWLPASGVSGVSSATGSKSANSEYVDLSEDDEEH</sequence>
<proteinExistence type="predicted"/>
<dbReference type="EMBL" id="JABANM010032077">
    <property type="protein sequence ID" value="KAF4703535.1"/>
    <property type="molecule type" value="Genomic_DNA"/>
</dbReference>
<feature type="region of interest" description="Disordered" evidence="1">
    <location>
        <begin position="109"/>
        <end position="175"/>
    </location>
</feature>
<dbReference type="Proteomes" id="UP000574390">
    <property type="component" value="Unassembled WGS sequence"/>
</dbReference>
<organism evidence="2 3">
    <name type="scientific">Perkinsus olseni</name>
    <name type="common">Perkinsus atlanticus</name>
    <dbReference type="NCBI Taxonomy" id="32597"/>
    <lineage>
        <taxon>Eukaryota</taxon>
        <taxon>Sar</taxon>
        <taxon>Alveolata</taxon>
        <taxon>Perkinsozoa</taxon>
        <taxon>Perkinsea</taxon>
        <taxon>Perkinsida</taxon>
        <taxon>Perkinsidae</taxon>
        <taxon>Perkinsus</taxon>
    </lineage>
</organism>
<dbReference type="AlphaFoldDB" id="A0A7J6Q4W0"/>
<accession>A0A7J6Q4W0</accession>
<comment type="caution">
    <text evidence="2">The sequence shown here is derived from an EMBL/GenBank/DDBJ whole genome shotgun (WGS) entry which is preliminary data.</text>
</comment>
<evidence type="ECO:0000313" key="3">
    <source>
        <dbReference type="Proteomes" id="UP000574390"/>
    </source>
</evidence>